<evidence type="ECO:0000313" key="5">
    <source>
        <dbReference type="EMBL" id="AFZ69369.1"/>
    </source>
</evidence>
<accession>L0A7E0</accession>
<dbReference type="GO" id="GO:0005524">
    <property type="term" value="F:ATP binding"/>
    <property type="evidence" value="ECO:0007669"/>
    <property type="project" value="UniProtKB-KW"/>
</dbReference>
<keyword evidence="5" id="KW-0614">Plasmid</keyword>
<dbReference type="SUPFAM" id="SSF160467">
    <property type="entry name" value="PH0987 N-terminal domain-like"/>
    <property type="match status" value="1"/>
</dbReference>
<dbReference type="EMBL" id="CP003383">
    <property type="protein sequence ID" value="AFZ69369.1"/>
    <property type="molecule type" value="Genomic_DNA"/>
</dbReference>
<dbReference type="InterPro" id="IPR010016">
    <property type="entry name" value="PxpB"/>
</dbReference>
<dbReference type="NCBIfam" id="TIGR00370">
    <property type="entry name" value="5-oxoprolinase subunit PxpB"/>
    <property type="match status" value="1"/>
</dbReference>
<dbReference type="SMART" id="SM00796">
    <property type="entry name" value="AHS1"/>
    <property type="match status" value="1"/>
</dbReference>
<keyword evidence="3" id="KW-0067">ATP-binding</keyword>
<dbReference type="AlphaFoldDB" id="L0A7E0"/>
<keyword evidence="1" id="KW-0547">Nucleotide-binding</keyword>
<dbReference type="RefSeq" id="WP_015231271.1">
    <property type="nucleotide sequence ID" value="NC_019789.1"/>
</dbReference>
<dbReference type="PANTHER" id="PTHR34698">
    <property type="entry name" value="5-OXOPROLINASE SUBUNIT B"/>
    <property type="match status" value="1"/>
</dbReference>
<dbReference type="KEGG" id="dpd:Deipe_3965"/>
<dbReference type="HOGENOM" id="CLU_020207_1_0_0"/>
<dbReference type="PANTHER" id="PTHR34698:SF2">
    <property type="entry name" value="5-OXOPROLINASE SUBUNIT B"/>
    <property type="match status" value="1"/>
</dbReference>
<feature type="domain" description="Carboxyltransferase" evidence="4">
    <location>
        <begin position="2"/>
        <end position="201"/>
    </location>
</feature>
<gene>
    <name evidence="5" type="ordered locus">Deipe_3965</name>
</gene>
<dbReference type="Proteomes" id="UP000010467">
    <property type="component" value="Plasmid pDEIPE01"/>
</dbReference>
<dbReference type="GO" id="GO:0016787">
    <property type="term" value="F:hydrolase activity"/>
    <property type="evidence" value="ECO:0007669"/>
    <property type="project" value="UniProtKB-KW"/>
</dbReference>
<proteinExistence type="predicted"/>
<protein>
    <submittedName>
        <fullName evidence="5">TIGR00370 family protein</fullName>
    </submittedName>
</protein>
<dbReference type="SUPFAM" id="SSF50891">
    <property type="entry name" value="Cyclophilin-like"/>
    <property type="match status" value="1"/>
</dbReference>
<evidence type="ECO:0000256" key="3">
    <source>
        <dbReference type="ARBA" id="ARBA00022840"/>
    </source>
</evidence>
<dbReference type="Pfam" id="PF02682">
    <property type="entry name" value="CT_C_D"/>
    <property type="match status" value="1"/>
</dbReference>
<name>L0A7E0_DEIPD</name>
<evidence type="ECO:0000259" key="4">
    <source>
        <dbReference type="SMART" id="SM00796"/>
    </source>
</evidence>
<evidence type="ECO:0000256" key="2">
    <source>
        <dbReference type="ARBA" id="ARBA00022801"/>
    </source>
</evidence>
<keyword evidence="2" id="KW-0378">Hydrolase</keyword>
<sequence>MCYPLGEVAQVVDFGGPVSDLKRQTILSLMQHLQAQPFSGFTECVPAYTTLTVYYQATEIAGRDVRADLLTRLHSLTQLTRTSTTRVDIPVCYEQPCAPDLLDVADHCQMTPADVIGLHVKTEHQVLFLGFAPGLPYLRSPSSTLNLPRRTTPRLSVPAGSVAIANGYTVIYPFETPAGWHIIGRTPVKLFKPYAARTTLLQPGDQVRFIPISYREFQESPW</sequence>
<dbReference type="Gene3D" id="3.30.1360.40">
    <property type="match status" value="1"/>
</dbReference>
<keyword evidence="6" id="KW-1185">Reference proteome</keyword>
<geneLocation type="plasmid" evidence="5 6">
    <name>pDEIPE01</name>
</geneLocation>
<evidence type="ECO:0000256" key="1">
    <source>
        <dbReference type="ARBA" id="ARBA00022741"/>
    </source>
</evidence>
<dbReference type="InterPro" id="IPR003833">
    <property type="entry name" value="CT_C_D"/>
</dbReference>
<reference evidence="6" key="1">
    <citation type="submission" date="2012-03" db="EMBL/GenBank/DDBJ databases">
        <title>Complete sequence of plasmid 1 of Deinococcus peraridilitoris DSM 19664.</title>
        <authorList>
            <person name="Lucas S."/>
            <person name="Copeland A."/>
            <person name="Lapidus A."/>
            <person name="Glavina del Rio T."/>
            <person name="Dalin E."/>
            <person name="Tice H."/>
            <person name="Bruce D."/>
            <person name="Goodwin L."/>
            <person name="Pitluck S."/>
            <person name="Peters L."/>
            <person name="Mikhailova N."/>
            <person name="Lu M."/>
            <person name="Kyrpides N."/>
            <person name="Mavromatis K."/>
            <person name="Ivanova N."/>
            <person name="Brettin T."/>
            <person name="Detter J.C."/>
            <person name="Han C."/>
            <person name="Larimer F."/>
            <person name="Land M."/>
            <person name="Hauser L."/>
            <person name="Markowitz V."/>
            <person name="Cheng J.-F."/>
            <person name="Hugenholtz P."/>
            <person name="Woyke T."/>
            <person name="Wu D."/>
            <person name="Pukall R."/>
            <person name="Steenblock K."/>
            <person name="Brambilla E."/>
            <person name="Klenk H.-P."/>
            <person name="Eisen J.A."/>
        </authorList>
    </citation>
    <scope>NUCLEOTIDE SEQUENCE [LARGE SCALE GENOMIC DNA]</scope>
    <source>
        <strain evidence="6">DSM 19664 / LMG 22246 / CIP 109416 / KR-200</strain>
        <plasmid evidence="6">Plasmid pDEIPE01</plasmid>
    </source>
</reference>
<evidence type="ECO:0000313" key="6">
    <source>
        <dbReference type="Proteomes" id="UP000010467"/>
    </source>
</evidence>
<dbReference type="PATRIC" id="fig|937777.3.peg.3981"/>
<dbReference type="Gene3D" id="2.40.100.10">
    <property type="entry name" value="Cyclophilin-like"/>
    <property type="match status" value="1"/>
</dbReference>
<dbReference type="InterPro" id="IPR029000">
    <property type="entry name" value="Cyclophilin-like_dom_sf"/>
</dbReference>
<organism evidence="5 6">
    <name type="scientific">Deinococcus peraridilitoris (strain DSM 19664 / LMG 22246 / CIP 109416 / KR-200)</name>
    <dbReference type="NCBI Taxonomy" id="937777"/>
    <lineage>
        <taxon>Bacteria</taxon>
        <taxon>Thermotogati</taxon>
        <taxon>Deinococcota</taxon>
        <taxon>Deinococci</taxon>
        <taxon>Deinococcales</taxon>
        <taxon>Deinococcaceae</taxon>
        <taxon>Deinococcus</taxon>
    </lineage>
</organism>